<name>A0A2U0SC49_9SPHN</name>
<evidence type="ECO:0000313" key="1">
    <source>
        <dbReference type="EMBL" id="PVX28943.1"/>
    </source>
</evidence>
<protein>
    <submittedName>
        <fullName evidence="1">Uncharacterized protein</fullName>
    </submittedName>
</protein>
<dbReference type="RefSeq" id="WP_116468386.1">
    <property type="nucleotide sequence ID" value="NZ_QENQ01000001.1"/>
</dbReference>
<sequence>MEIRAFLKAPKLITKAGPWKCGAVDSKNKMPKTAFPLARKRSFILGNQWWWKLDHYECGPITGRILIAYHLEKANFIAFLAIDSAPDELAVVACLEHHYDHGSWHWHTKCADLSQFATGATRQRNGGIRIPPKGAYSRARPYEMGHMEAVNRAYKAFRVADAGGGQEQGRLL</sequence>
<dbReference type="AlphaFoldDB" id="A0A2U0SC49"/>
<keyword evidence="2" id="KW-1185">Reference proteome</keyword>
<dbReference type="OrthoDB" id="7594304at2"/>
<dbReference type="EMBL" id="QENQ01000001">
    <property type="protein sequence ID" value="PVX28943.1"/>
    <property type="molecule type" value="Genomic_DNA"/>
</dbReference>
<dbReference type="Proteomes" id="UP000245890">
    <property type="component" value="Unassembled WGS sequence"/>
</dbReference>
<gene>
    <name evidence="1" type="ORF">DD559_06020</name>
</gene>
<accession>A0A2U0SC49</accession>
<reference evidence="1 2" key="1">
    <citation type="submission" date="2018-05" db="EMBL/GenBank/DDBJ databases">
        <title>Description of Sphingomonas pokkalii sp nov, isolated from the rhizosphere of saline tolerant pokkali rice and its draft genome analysis.</title>
        <authorList>
            <person name="Menon R."/>
            <person name="Kumari S."/>
            <person name="Rameshkumar N."/>
        </authorList>
    </citation>
    <scope>NUCLEOTIDE SEQUENCE [LARGE SCALE GENOMIC DNA]</scope>
    <source>
        <strain evidence="1 2">L3B27</strain>
    </source>
</reference>
<comment type="caution">
    <text evidence="1">The sequence shown here is derived from an EMBL/GenBank/DDBJ whole genome shotgun (WGS) entry which is preliminary data.</text>
</comment>
<proteinExistence type="predicted"/>
<evidence type="ECO:0000313" key="2">
    <source>
        <dbReference type="Proteomes" id="UP000245890"/>
    </source>
</evidence>
<organism evidence="1 2">
    <name type="scientific">Sphingomonas pokkalii</name>
    <dbReference type="NCBI Taxonomy" id="2175090"/>
    <lineage>
        <taxon>Bacteria</taxon>
        <taxon>Pseudomonadati</taxon>
        <taxon>Pseudomonadota</taxon>
        <taxon>Alphaproteobacteria</taxon>
        <taxon>Sphingomonadales</taxon>
        <taxon>Sphingomonadaceae</taxon>
        <taxon>Sphingomonas</taxon>
    </lineage>
</organism>